<dbReference type="AlphaFoldDB" id="A0A5C3Q3T5"/>
<name>A0A5C3Q3T5_9AGAR</name>
<accession>A0A5C3Q3T5</accession>
<dbReference type="EMBL" id="ML178860">
    <property type="protein sequence ID" value="TFK96451.1"/>
    <property type="molecule type" value="Genomic_DNA"/>
</dbReference>
<sequence>MVSMRLSMMMMVVIVVGMSRVLTGTTTTTRLPFHACFLSYACGFFHSLYPTNPLVTSLFCIFVLLRGRFLDRTFSGSCTPTFP</sequence>
<reference evidence="2 3" key="1">
    <citation type="journal article" date="2019" name="Nat. Ecol. Evol.">
        <title>Megaphylogeny resolves global patterns of mushroom evolution.</title>
        <authorList>
            <person name="Varga T."/>
            <person name="Krizsan K."/>
            <person name="Foldi C."/>
            <person name="Dima B."/>
            <person name="Sanchez-Garcia M."/>
            <person name="Sanchez-Ramirez S."/>
            <person name="Szollosi G.J."/>
            <person name="Szarkandi J.G."/>
            <person name="Papp V."/>
            <person name="Albert L."/>
            <person name="Andreopoulos W."/>
            <person name="Angelini C."/>
            <person name="Antonin V."/>
            <person name="Barry K.W."/>
            <person name="Bougher N.L."/>
            <person name="Buchanan P."/>
            <person name="Buyck B."/>
            <person name="Bense V."/>
            <person name="Catcheside P."/>
            <person name="Chovatia M."/>
            <person name="Cooper J."/>
            <person name="Damon W."/>
            <person name="Desjardin D."/>
            <person name="Finy P."/>
            <person name="Geml J."/>
            <person name="Haridas S."/>
            <person name="Hughes K."/>
            <person name="Justo A."/>
            <person name="Karasinski D."/>
            <person name="Kautmanova I."/>
            <person name="Kiss B."/>
            <person name="Kocsube S."/>
            <person name="Kotiranta H."/>
            <person name="LaButti K.M."/>
            <person name="Lechner B.E."/>
            <person name="Liimatainen K."/>
            <person name="Lipzen A."/>
            <person name="Lukacs Z."/>
            <person name="Mihaltcheva S."/>
            <person name="Morgado L.N."/>
            <person name="Niskanen T."/>
            <person name="Noordeloos M.E."/>
            <person name="Ohm R.A."/>
            <person name="Ortiz-Santana B."/>
            <person name="Ovrebo C."/>
            <person name="Racz N."/>
            <person name="Riley R."/>
            <person name="Savchenko A."/>
            <person name="Shiryaev A."/>
            <person name="Soop K."/>
            <person name="Spirin V."/>
            <person name="Szebenyi C."/>
            <person name="Tomsovsky M."/>
            <person name="Tulloss R.E."/>
            <person name="Uehling J."/>
            <person name="Grigoriev I.V."/>
            <person name="Vagvolgyi C."/>
            <person name="Papp T."/>
            <person name="Martin F.M."/>
            <person name="Miettinen O."/>
            <person name="Hibbett D.S."/>
            <person name="Nagy L.G."/>
        </authorList>
    </citation>
    <scope>NUCLEOTIDE SEQUENCE [LARGE SCALE GENOMIC DNA]</scope>
    <source>
        <strain evidence="2 3">CBS 309.79</strain>
    </source>
</reference>
<keyword evidence="1" id="KW-0472">Membrane</keyword>
<dbReference type="Proteomes" id="UP000305067">
    <property type="component" value="Unassembled WGS sequence"/>
</dbReference>
<keyword evidence="1" id="KW-1133">Transmembrane helix</keyword>
<keyword evidence="1" id="KW-0812">Transmembrane</keyword>
<protein>
    <submittedName>
        <fullName evidence="2">Uncharacterized protein</fullName>
    </submittedName>
</protein>
<gene>
    <name evidence="2" type="ORF">BDV98DRAFT_576119</name>
</gene>
<evidence type="ECO:0000313" key="2">
    <source>
        <dbReference type="EMBL" id="TFK96451.1"/>
    </source>
</evidence>
<evidence type="ECO:0000313" key="3">
    <source>
        <dbReference type="Proteomes" id="UP000305067"/>
    </source>
</evidence>
<evidence type="ECO:0000256" key="1">
    <source>
        <dbReference type="SAM" id="Phobius"/>
    </source>
</evidence>
<proteinExistence type="predicted"/>
<feature type="transmembrane region" description="Helical" evidence="1">
    <location>
        <begin position="47"/>
        <end position="65"/>
    </location>
</feature>
<keyword evidence="3" id="KW-1185">Reference proteome</keyword>
<organism evidence="2 3">
    <name type="scientific">Pterulicium gracile</name>
    <dbReference type="NCBI Taxonomy" id="1884261"/>
    <lineage>
        <taxon>Eukaryota</taxon>
        <taxon>Fungi</taxon>
        <taxon>Dikarya</taxon>
        <taxon>Basidiomycota</taxon>
        <taxon>Agaricomycotina</taxon>
        <taxon>Agaricomycetes</taxon>
        <taxon>Agaricomycetidae</taxon>
        <taxon>Agaricales</taxon>
        <taxon>Pleurotineae</taxon>
        <taxon>Pterulaceae</taxon>
        <taxon>Pterulicium</taxon>
    </lineage>
</organism>